<comment type="similarity">
    <text evidence="2">Belongs to the TamA family.</text>
</comment>
<evidence type="ECO:0000256" key="2">
    <source>
        <dbReference type="ARBA" id="ARBA00010248"/>
    </source>
</evidence>
<feature type="domain" description="POTRA" evidence="13">
    <location>
        <begin position="205"/>
        <end position="263"/>
    </location>
</feature>
<evidence type="ECO:0000256" key="7">
    <source>
        <dbReference type="ARBA" id="ARBA00023136"/>
    </source>
</evidence>
<dbReference type="InterPro" id="IPR035243">
    <property type="entry name" value="TamA_POTRA_Dom_1"/>
</dbReference>
<reference evidence="15 16" key="1">
    <citation type="submission" date="2017-01" db="EMBL/GenBank/DDBJ databases">
        <title>Novel large sulfur bacteria in the metagenomes of groundwater-fed chemosynthetic microbial mats in the Lake Huron basin.</title>
        <authorList>
            <person name="Sharrar A.M."/>
            <person name="Flood B.E."/>
            <person name="Bailey J.V."/>
            <person name="Jones D.S."/>
            <person name="Biddanda B."/>
            <person name="Ruberg S.A."/>
            <person name="Marcus D.N."/>
            <person name="Dick G.J."/>
        </authorList>
    </citation>
    <scope>NUCLEOTIDE SEQUENCE [LARGE SCALE GENOMIC DNA]</scope>
    <source>
        <strain evidence="15">A8</strain>
    </source>
</reference>
<evidence type="ECO:0000256" key="5">
    <source>
        <dbReference type="ARBA" id="ARBA00022692"/>
    </source>
</evidence>
<name>A0A1Y1QYM7_9GAMM</name>
<dbReference type="Proteomes" id="UP000192491">
    <property type="component" value="Unassembled WGS sequence"/>
</dbReference>
<keyword evidence="7" id="KW-0472">Membrane</keyword>
<evidence type="ECO:0000259" key="12">
    <source>
        <dbReference type="Pfam" id="PF01103"/>
    </source>
</evidence>
<dbReference type="Pfam" id="PF01103">
    <property type="entry name" value="Omp85"/>
    <property type="match status" value="1"/>
</dbReference>
<protein>
    <recommendedName>
        <fullName evidence="3">Translocation and assembly module subunit TamA</fullName>
    </recommendedName>
    <alternativeName>
        <fullName evidence="9">Autotransporter assembly factor TamA</fullName>
    </alternativeName>
</protein>
<comment type="caution">
    <text evidence="15">The sequence shown here is derived from an EMBL/GenBank/DDBJ whole genome shotgun (WGS) entry which is preliminary data.</text>
</comment>
<dbReference type="PANTHER" id="PTHR12815">
    <property type="entry name" value="SORTING AND ASSEMBLY MACHINERY SAMM50 PROTEIN FAMILY MEMBER"/>
    <property type="match status" value="1"/>
</dbReference>
<accession>A0A1Y1QYM7</accession>
<proteinExistence type="inferred from homology"/>
<dbReference type="InterPro" id="IPR039910">
    <property type="entry name" value="D15-like"/>
</dbReference>
<evidence type="ECO:0000256" key="4">
    <source>
        <dbReference type="ARBA" id="ARBA00022452"/>
    </source>
</evidence>
<evidence type="ECO:0000256" key="1">
    <source>
        <dbReference type="ARBA" id="ARBA00004442"/>
    </source>
</evidence>
<evidence type="ECO:0000256" key="9">
    <source>
        <dbReference type="ARBA" id="ARBA00033063"/>
    </source>
</evidence>
<keyword evidence="4" id="KW-1134">Transmembrane beta strand</keyword>
<evidence type="ECO:0000259" key="13">
    <source>
        <dbReference type="Pfam" id="PF07244"/>
    </source>
</evidence>
<dbReference type="EMBL" id="MTEJ01000006">
    <property type="protein sequence ID" value="OQX16271.1"/>
    <property type="molecule type" value="Genomic_DNA"/>
</dbReference>
<dbReference type="AlphaFoldDB" id="A0A1Y1QYM7"/>
<feature type="domain" description="TamA POTRA" evidence="14">
    <location>
        <begin position="38"/>
        <end position="115"/>
    </location>
</feature>
<gene>
    <name evidence="15" type="ORF">BWK73_04455</name>
</gene>
<feature type="signal peptide" evidence="11">
    <location>
        <begin position="1"/>
        <end position="19"/>
    </location>
</feature>
<evidence type="ECO:0000256" key="11">
    <source>
        <dbReference type="SAM" id="SignalP"/>
    </source>
</evidence>
<evidence type="ECO:0000256" key="10">
    <source>
        <dbReference type="ARBA" id="ARBA00093548"/>
    </source>
</evidence>
<keyword evidence="5" id="KW-0812">Transmembrane</keyword>
<comment type="subcellular location">
    <subcellularLocation>
        <location evidence="1">Cell outer membrane</location>
    </subcellularLocation>
</comment>
<evidence type="ECO:0000256" key="3">
    <source>
        <dbReference type="ARBA" id="ARBA00015419"/>
    </source>
</evidence>
<feature type="chain" id="PRO_5012869664" description="Translocation and assembly module subunit TamA" evidence="11">
    <location>
        <begin position="20"/>
        <end position="591"/>
    </location>
</feature>
<evidence type="ECO:0000256" key="8">
    <source>
        <dbReference type="ARBA" id="ARBA00023237"/>
    </source>
</evidence>
<dbReference type="PANTHER" id="PTHR12815:SF47">
    <property type="entry name" value="TRANSLOCATION AND ASSEMBLY MODULE SUBUNIT TAMA"/>
    <property type="match status" value="1"/>
</dbReference>
<evidence type="ECO:0000259" key="14">
    <source>
        <dbReference type="Pfam" id="PF17243"/>
    </source>
</evidence>
<evidence type="ECO:0000313" key="15">
    <source>
        <dbReference type="EMBL" id="OQX16271.1"/>
    </source>
</evidence>
<dbReference type="GO" id="GO:0009306">
    <property type="term" value="P:protein secretion"/>
    <property type="evidence" value="ECO:0007669"/>
    <property type="project" value="TreeGrafter"/>
</dbReference>
<comment type="subunit">
    <text evidence="10">Interacts with TamB to form the translocation and assembly module (TAM).</text>
</comment>
<dbReference type="Gene3D" id="3.10.20.310">
    <property type="entry name" value="membrane protein fhac"/>
    <property type="match status" value="3"/>
</dbReference>
<keyword evidence="6 11" id="KW-0732">Signal</keyword>
<dbReference type="InterPro" id="IPR010827">
    <property type="entry name" value="BamA/TamA_POTRA"/>
</dbReference>
<dbReference type="InterPro" id="IPR000184">
    <property type="entry name" value="Bac_surfAg_D15"/>
</dbReference>
<keyword evidence="8" id="KW-0998">Cell outer membrane</keyword>
<dbReference type="GO" id="GO:0097347">
    <property type="term" value="C:TAM protein secretion complex"/>
    <property type="evidence" value="ECO:0007669"/>
    <property type="project" value="TreeGrafter"/>
</dbReference>
<dbReference type="Pfam" id="PF17243">
    <property type="entry name" value="POTRA_TamA_1"/>
    <property type="match status" value="1"/>
</dbReference>
<organism evidence="15 16">
    <name type="scientific">Thiothrix lacustris</name>
    <dbReference type="NCBI Taxonomy" id="525917"/>
    <lineage>
        <taxon>Bacteria</taxon>
        <taxon>Pseudomonadati</taxon>
        <taxon>Pseudomonadota</taxon>
        <taxon>Gammaproteobacteria</taxon>
        <taxon>Thiotrichales</taxon>
        <taxon>Thiotrichaceae</taxon>
        <taxon>Thiothrix</taxon>
    </lineage>
</organism>
<evidence type="ECO:0000256" key="6">
    <source>
        <dbReference type="ARBA" id="ARBA00022729"/>
    </source>
</evidence>
<dbReference type="STRING" id="1123401.GCA_000621325_02285"/>
<dbReference type="Pfam" id="PF07244">
    <property type="entry name" value="POTRA"/>
    <property type="match status" value="1"/>
</dbReference>
<evidence type="ECO:0000313" key="16">
    <source>
        <dbReference type="Proteomes" id="UP000192491"/>
    </source>
</evidence>
<dbReference type="GO" id="GO:0009279">
    <property type="term" value="C:cell outer membrane"/>
    <property type="evidence" value="ECO:0007669"/>
    <property type="project" value="UniProtKB-SubCell"/>
</dbReference>
<dbReference type="Gene3D" id="2.40.160.50">
    <property type="entry name" value="membrane protein fhac: a member of the omp85/tpsb transporter family"/>
    <property type="match status" value="1"/>
</dbReference>
<sequence>MKTIIWGLCLLSASAPGYAAFFQQTEAEAAAEATSPVKVTVQGADTALADNLRAFMPSLRNLNCDSSTDRVQRFIESAEEKLHEGAEAMGYYSARFNVTPVQQGKCLALHVAVQPGEPVRVTRVEVQVTGAGKDLPEFRQITAALPYQTGDVLVHQKYEDFKANLNSTANRLGFFDAHYVLREIQVDPDTRQAQVRLHFDTGKRYQVGKVKVEQDVLAEKYLNRYLRVREGDTYNAENLLKQQRILEGSGYYNEVQVSGAYQQAENGVVPVGITAARRKRYTYDGRVGYGTDTGFRAETGMDAHWVNDKGHKLNAKGTVAQNEQSVEGAYKVPLWQPEHEFATLSGGVRHTDNNGIESDAFKLGLDYNRRNRDDWQQTVFINYLDETTRVTSSGAETRSQLTLGGVRVKKTDTDDLLFPTRGWQVAAEVQGAAEGVLSDQSVLQGKLSGKYLHTLDNRDKLIVQGTAGTTLTNDLDAMPKSLRFFAGGQSSVRGYDFESLGETNAAGDVLGGKHLLTTSVEYERPVVDNWSAAGFVDAGDAFDNTANLTMNVGAGFGVRYKSPLGPIRADIASPKDDLGDVHFYFSLGPDL</sequence>
<feature type="domain" description="Bacterial surface antigen (D15)" evidence="12">
    <location>
        <begin position="351"/>
        <end position="588"/>
    </location>
</feature>